<proteinExistence type="predicted"/>
<keyword evidence="4" id="KW-1185">Reference proteome</keyword>
<dbReference type="OrthoDB" id="9989112at2759"/>
<evidence type="ECO:0000256" key="2">
    <source>
        <dbReference type="ARBA" id="ARBA00023134"/>
    </source>
</evidence>
<dbReference type="Gene3D" id="3.40.50.300">
    <property type="entry name" value="P-loop containing nucleotide triphosphate hydrolases"/>
    <property type="match status" value="1"/>
</dbReference>
<dbReference type="CDD" id="cd00154">
    <property type="entry name" value="Rab"/>
    <property type="match status" value="1"/>
</dbReference>
<dbReference type="Proteomes" id="UP000784294">
    <property type="component" value="Unassembled WGS sequence"/>
</dbReference>
<protein>
    <submittedName>
        <fullName evidence="3">Uncharacterized protein</fullName>
    </submittedName>
</protein>
<dbReference type="Pfam" id="PF00071">
    <property type="entry name" value="Ras"/>
    <property type="match status" value="1"/>
</dbReference>
<dbReference type="GO" id="GO:0005525">
    <property type="term" value="F:GTP binding"/>
    <property type="evidence" value="ECO:0007669"/>
    <property type="project" value="UniProtKB-KW"/>
</dbReference>
<dbReference type="NCBIfam" id="TIGR00231">
    <property type="entry name" value="small_GTP"/>
    <property type="match status" value="1"/>
</dbReference>
<dbReference type="InterPro" id="IPR027417">
    <property type="entry name" value="P-loop_NTPase"/>
</dbReference>
<reference evidence="3" key="1">
    <citation type="submission" date="2018-11" db="EMBL/GenBank/DDBJ databases">
        <authorList>
            <consortium name="Pathogen Informatics"/>
        </authorList>
    </citation>
    <scope>NUCLEOTIDE SEQUENCE</scope>
</reference>
<dbReference type="EMBL" id="CAAALY010000334">
    <property type="protein sequence ID" value="VEL06743.1"/>
    <property type="molecule type" value="Genomic_DNA"/>
</dbReference>
<dbReference type="InterPro" id="IPR001806">
    <property type="entry name" value="Small_GTPase"/>
</dbReference>
<dbReference type="GO" id="GO:0003924">
    <property type="term" value="F:GTPase activity"/>
    <property type="evidence" value="ECO:0007669"/>
    <property type="project" value="InterPro"/>
</dbReference>
<comment type="caution">
    <text evidence="3">The sequence shown here is derived from an EMBL/GenBank/DDBJ whole genome shotgun (WGS) entry which is preliminary data.</text>
</comment>
<accession>A0A3S4ZXL8</accession>
<dbReference type="SMART" id="SM00175">
    <property type="entry name" value="RAB"/>
    <property type="match status" value="1"/>
</dbReference>
<keyword evidence="1" id="KW-0547">Nucleotide-binding</keyword>
<dbReference type="InterPro" id="IPR050227">
    <property type="entry name" value="Rab"/>
</dbReference>
<gene>
    <name evidence="3" type="ORF">PXEA_LOCUS183</name>
</gene>
<dbReference type="SUPFAM" id="SSF52540">
    <property type="entry name" value="P-loop containing nucleoside triphosphate hydrolases"/>
    <property type="match status" value="1"/>
</dbReference>
<name>A0A3S4ZXL8_9PLAT</name>
<evidence type="ECO:0000313" key="4">
    <source>
        <dbReference type="Proteomes" id="UP000784294"/>
    </source>
</evidence>
<dbReference type="PROSITE" id="PS51419">
    <property type="entry name" value="RAB"/>
    <property type="match status" value="1"/>
</dbReference>
<keyword evidence="2" id="KW-0342">GTP-binding</keyword>
<dbReference type="PANTHER" id="PTHR47977">
    <property type="entry name" value="RAS-RELATED PROTEIN RAB"/>
    <property type="match status" value="1"/>
</dbReference>
<evidence type="ECO:0000256" key="1">
    <source>
        <dbReference type="ARBA" id="ARBA00022741"/>
    </source>
</evidence>
<dbReference type="PRINTS" id="PR00449">
    <property type="entry name" value="RASTRNSFRMNG"/>
</dbReference>
<organism evidence="3 4">
    <name type="scientific">Protopolystoma xenopodis</name>
    <dbReference type="NCBI Taxonomy" id="117903"/>
    <lineage>
        <taxon>Eukaryota</taxon>
        <taxon>Metazoa</taxon>
        <taxon>Spiralia</taxon>
        <taxon>Lophotrochozoa</taxon>
        <taxon>Platyhelminthes</taxon>
        <taxon>Monogenea</taxon>
        <taxon>Polyopisthocotylea</taxon>
        <taxon>Polystomatidea</taxon>
        <taxon>Polystomatidae</taxon>
        <taxon>Protopolystoma</taxon>
    </lineage>
</organism>
<dbReference type="AlphaFoldDB" id="A0A3S4ZXL8"/>
<dbReference type="InterPro" id="IPR005225">
    <property type="entry name" value="Small_GTP-bd"/>
</dbReference>
<sequence length="129" mass="14214">MTLNLEPGSCWPTASRTPTSELNSLFEQKTNKEPQRIYKVVFIGDSSVGKSSIIQATTGGGFSESIKSTIGLDFRVKTLNCDGVNIVLQLWDTAGQERYSNKHNFITIASLNDRQSNTCTNIAWGLCHL</sequence>
<evidence type="ECO:0000313" key="3">
    <source>
        <dbReference type="EMBL" id="VEL06743.1"/>
    </source>
</evidence>